<name>A0A6M1RP00_9BACT</name>
<dbReference type="Gene3D" id="3.30.160.150">
    <property type="entry name" value="Lipoprotein like domain"/>
    <property type="match status" value="1"/>
</dbReference>
<evidence type="ECO:0000313" key="1">
    <source>
        <dbReference type="EMBL" id="NGO38415.1"/>
    </source>
</evidence>
<accession>A0A6M1RP00</accession>
<dbReference type="EMBL" id="JAAKYA010000015">
    <property type="protein sequence ID" value="NGO38415.1"/>
    <property type="molecule type" value="Genomic_DNA"/>
</dbReference>
<protein>
    <recommendedName>
        <fullName evidence="3">LptE family protein</fullName>
    </recommendedName>
</protein>
<dbReference type="Proteomes" id="UP000477311">
    <property type="component" value="Unassembled WGS sequence"/>
</dbReference>
<keyword evidence="2" id="KW-1185">Reference proteome</keyword>
<evidence type="ECO:0008006" key="3">
    <source>
        <dbReference type="Google" id="ProtNLM"/>
    </source>
</evidence>
<organism evidence="1 2">
    <name type="scientific">Limisphaera ngatamarikiensis</name>
    <dbReference type="NCBI Taxonomy" id="1324935"/>
    <lineage>
        <taxon>Bacteria</taxon>
        <taxon>Pseudomonadati</taxon>
        <taxon>Verrucomicrobiota</taxon>
        <taxon>Verrucomicrobiia</taxon>
        <taxon>Limisphaerales</taxon>
        <taxon>Limisphaeraceae</taxon>
        <taxon>Limisphaera</taxon>
    </lineage>
</organism>
<dbReference type="PROSITE" id="PS51257">
    <property type="entry name" value="PROKAR_LIPOPROTEIN"/>
    <property type="match status" value="1"/>
</dbReference>
<dbReference type="Pfam" id="PF04390">
    <property type="entry name" value="LptE"/>
    <property type="match status" value="1"/>
</dbReference>
<dbReference type="AlphaFoldDB" id="A0A6M1RP00"/>
<dbReference type="GO" id="GO:0019867">
    <property type="term" value="C:outer membrane"/>
    <property type="evidence" value="ECO:0007669"/>
    <property type="project" value="InterPro"/>
</dbReference>
<dbReference type="GO" id="GO:0043165">
    <property type="term" value="P:Gram-negative-bacterium-type cell outer membrane assembly"/>
    <property type="evidence" value="ECO:0007669"/>
    <property type="project" value="InterPro"/>
</dbReference>
<evidence type="ECO:0000313" key="2">
    <source>
        <dbReference type="Proteomes" id="UP000477311"/>
    </source>
</evidence>
<dbReference type="InterPro" id="IPR007485">
    <property type="entry name" value="LPS_assembly_LptE"/>
</dbReference>
<sequence length="173" mass="19441">MNSRFTACWLFLLLCLTGGCAGYRLGAPGPGDKVGRTLRVLPVVNETLEPRLSEFVTTALRRQIQHDGTFRLTTGDDDPADWVLRATVIALERHGVSFNPNDIVRPQDFELILRTRVRVTDRTTGQVWLDRTFEGRRLMRIGPDLTSSERQALPLVAEDLARQVVLALAEGDW</sequence>
<dbReference type="RefSeq" id="WP_165105874.1">
    <property type="nucleotide sequence ID" value="NZ_JAAKYA010000015.1"/>
</dbReference>
<gene>
    <name evidence="1" type="ORF">G4L39_03250</name>
</gene>
<proteinExistence type="predicted"/>
<comment type="caution">
    <text evidence="1">The sequence shown here is derived from an EMBL/GenBank/DDBJ whole genome shotgun (WGS) entry which is preliminary data.</text>
</comment>
<reference evidence="1 2" key="1">
    <citation type="submission" date="2020-02" db="EMBL/GenBank/DDBJ databases">
        <title>Draft genome sequence of Limisphaera ngatamarikiensis NGM72.4T, a thermophilic Verrucomicrobia grouped in subdivision 3.</title>
        <authorList>
            <person name="Carere C.R."/>
            <person name="Steen J."/>
            <person name="Hugenholtz P."/>
            <person name="Stott M.B."/>
        </authorList>
    </citation>
    <scope>NUCLEOTIDE SEQUENCE [LARGE SCALE GENOMIC DNA]</scope>
    <source>
        <strain evidence="1 2">NGM72.4</strain>
    </source>
</reference>